<dbReference type="EMBL" id="LAZR01012288">
    <property type="protein sequence ID" value="KKM27617.1"/>
    <property type="molecule type" value="Genomic_DNA"/>
</dbReference>
<gene>
    <name evidence="2" type="ORF">LCGC14_1573000</name>
</gene>
<sequence>MKANWLEYALLTGFAIFMFMLILTILGGLLEVFIG</sequence>
<evidence type="ECO:0000313" key="2">
    <source>
        <dbReference type="EMBL" id="KKM27617.1"/>
    </source>
</evidence>
<keyword evidence="1" id="KW-1133">Transmembrane helix</keyword>
<keyword evidence="1" id="KW-0812">Transmembrane</keyword>
<keyword evidence="1" id="KW-0472">Membrane</keyword>
<dbReference type="AlphaFoldDB" id="A0A0F9IJB3"/>
<comment type="caution">
    <text evidence="2">The sequence shown here is derived from an EMBL/GenBank/DDBJ whole genome shotgun (WGS) entry which is preliminary data.</text>
</comment>
<proteinExistence type="predicted"/>
<accession>A0A0F9IJB3</accession>
<feature type="transmembrane region" description="Helical" evidence="1">
    <location>
        <begin position="12"/>
        <end position="34"/>
    </location>
</feature>
<reference evidence="2" key="1">
    <citation type="journal article" date="2015" name="Nature">
        <title>Complex archaea that bridge the gap between prokaryotes and eukaryotes.</title>
        <authorList>
            <person name="Spang A."/>
            <person name="Saw J.H."/>
            <person name="Jorgensen S.L."/>
            <person name="Zaremba-Niedzwiedzka K."/>
            <person name="Martijn J."/>
            <person name="Lind A.E."/>
            <person name="van Eijk R."/>
            <person name="Schleper C."/>
            <person name="Guy L."/>
            <person name="Ettema T.J."/>
        </authorList>
    </citation>
    <scope>NUCLEOTIDE SEQUENCE</scope>
</reference>
<evidence type="ECO:0000256" key="1">
    <source>
        <dbReference type="SAM" id="Phobius"/>
    </source>
</evidence>
<name>A0A0F9IJB3_9ZZZZ</name>
<protein>
    <submittedName>
        <fullName evidence="2">Uncharacterized protein</fullName>
    </submittedName>
</protein>
<organism evidence="2">
    <name type="scientific">marine sediment metagenome</name>
    <dbReference type="NCBI Taxonomy" id="412755"/>
    <lineage>
        <taxon>unclassified sequences</taxon>
        <taxon>metagenomes</taxon>
        <taxon>ecological metagenomes</taxon>
    </lineage>
</organism>